<proteinExistence type="predicted"/>
<evidence type="ECO:0000313" key="1">
    <source>
        <dbReference type="EMBL" id="GAA0140739.1"/>
    </source>
</evidence>
<gene>
    <name evidence="1" type="ORF">LIER_02035</name>
</gene>
<protein>
    <submittedName>
        <fullName evidence="1">Uncharacterized protein</fullName>
    </submittedName>
</protein>
<name>A0AAV3NN02_LITER</name>
<sequence length="177" mass="19607">MVILFFVEPNLAIDTSMRGTPKRVITCFHKNRTMLSPPVFLRGATSTHLLKQSTATTAYSRLPLAFGSFPTRSIPHSEWWLRVLRDDLLLHFVPEVCVLAQLAETLGQLDGCSMANCLLHTLPHTVWTSPQGGFPDRASLFSLAPSPREEPTSDITFAPSSDYHLSPLCPMLLETSA</sequence>
<keyword evidence="2" id="KW-1185">Reference proteome</keyword>
<reference evidence="1 2" key="1">
    <citation type="submission" date="2024-01" db="EMBL/GenBank/DDBJ databases">
        <title>The complete chloroplast genome sequence of Lithospermum erythrorhizon: insights into the phylogenetic relationship among Boraginaceae species and the maternal lineages of purple gromwells.</title>
        <authorList>
            <person name="Okada T."/>
            <person name="Watanabe K."/>
        </authorList>
    </citation>
    <scope>NUCLEOTIDE SEQUENCE [LARGE SCALE GENOMIC DNA]</scope>
</reference>
<dbReference type="AlphaFoldDB" id="A0AAV3NN02"/>
<organism evidence="1 2">
    <name type="scientific">Lithospermum erythrorhizon</name>
    <name type="common">Purple gromwell</name>
    <name type="synonym">Lithospermum officinale var. erythrorhizon</name>
    <dbReference type="NCBI Taxonomy" id="34254"/>
    <lineage>
        <taxon>Eukaryota</taxon>
        <taxon>Viridiplantae</taxon>
        <taxon>Streptophyta</taxon>
        <taxon>Embryophyta</taxon>
        <taxon>Tracheophyta</taxon>
        <taxon>Spermatophyta</taxon>
        <taxon>Magnoliopsida</taxon>
        <taxon>eudicotyledons</taxon>
        <taxon>Gunneridae</taxon>
        <taxon>Pentapetalae</taxon>
        <taxon>asterids</taxon>
        <taxon>lamiids</taxon>
        <taxon>Boraginales</taxon>
        <taxon>Boraginaceae</taxon>
        <taxon>Boraginoideae</taxon>
        <taxon>Lithospermeae</taxon>
        <taxon>Lithospermum</taxon>
    </lineage>
</organism>
<dbReference type="EMBL" id="BAABME010000212">
    <property type="protein sequence ID" value="GAA0140739.1"/>
    <property type="molecule type" value="Genomic_DNA"/>
</dbReference>
<evidence type="ECO:0000313" key="2">
    <source>
        <dbReference type="Proteomes" id="UP001454036"/>
    </source>
</evidence>
<dbReference type="Proteomes" id="UP001454036">
    <property type="component" value="Unassembled WGS sequence"/>
</dbReference>
<comment type="caution">
    <text evidence="1">The sequence shown here is derived from an EMBL/GenBank/DDBJ whole genome shotgun (WGS) entry which is preliminary data.</text>
</comment>
<accession>A0AAV3NN02</accession>